<proteinExistence type="inferred from homology"/>
<evidence type="ECO:0000256" key="1">
    <source>
        <dbReference type="ARBA" id="ARBA00008542"/>
    </source>
</evidence>
<dbReference type="Pfam" id="PF01965">
    <property type="entry name" value="DJ-1_PfpI"/>
    <property type="match status" value="1"/>
</dbReference>
<comment type="similarity">
    <text evidence="1">Belongs to the peptidase C56 family.</text>
</comment>
<keyword evidence="3" id="KW-0645">Protease</keyword>
<dbReference type="PANTHER" id="PTHR42733">
    <property type="entry name" value="DJ-1 PROTEIN"/>
    <property type="match status" value="1"/>
</dbReference>
<name>A0A1M7ZHP2_9HYPH</name>
<keyword evidence="4" id="KW-1185">Reference proteome</keyword>
<protein>
    <submittedName>
        <fullName evidence="3">Protease I</fullName>
    </submittedName>
</protein>
<dbReference type="RefSeq" id="WP_073627587.1">
    <property type="nucleotide sequence ID" value="NZ_FRXO01000003.1"/>
</dbReference>
<reference evidence="3 4" key="1">
    <citation type="submission" date="2016-12" db="EMBL/GenBank/DDBJ databases">
        <authorList>
            <person name="Song W.-J."/>
            <person name="Kurnit D.M."/>
        </authorList>
    </citation>
    <scope>NUCLEOTIDE SEQUENCE [LARGE SCALE GENOMIC DNA]</scope>
    <source>
        <strain evidence="3 4">DSM 19599</strain>
    </source>
</reference>
<evidence type="ECO:0000259" key="2">
    <source>
        <dbReference type="Pfam" id="PF01965"/>
    </source>
</evidence>
<dbReference type="Gene3D" id="3.40.50.880">
    <property type="match status" value="1"/>
</dbReference>
<dbReference type="SUPFAM" id="SSF52317">
    <property type="entry name" value="Class I glutamine amidotransferase-like"/>
    <property type="match status" value="1"/>
</dbReference>
<dbReference type="Proteomes" id="UP000186406">
    <property type="component" value="Unassembled WGS sequence"/>
</dbReference>
<evidence type="ECO:0000313" key="4">
    <source>
        <dbReference type="Proteomes" id="UP000186406"/>
    </source>
</evidence>
<dbReference type="OrthoDB" id="9792284at2"/>
<dbReference type="InterPro" id="IPR029062">
    <property type="entry name" value="Class_I_gatase-like"/>
</dbReference>
<keyword evidence="3" id="KW-0378">Hydrolase</keyword>
<organism evidence="3 4">
    <name type="scientific">Pseudoxanthobacter soli DSM 19599</name>
    <dbReference type="NCBI Taxonomy" id="1123029"/>
    <lineage>
        <taxon>Bacteria</taxon>
        <taxon>Pseudomonadati</taxon>
        <taxon>Pseudomonadota</taxon>
        <taxon>Alphaproteobacteria</taxon>
        <taxon>Hyphomicrobiales</taxon>
        <taxon>Segnochrobactraceae</taxon>
        <taxon>Pseudoxanthobacter</taxon>
    </lineage>
</organism>
<evidence type="ECO:0000313" key="3">
    <source>
        <dbReference type="EMBL" id="SHO64393.1"/>
    </source>
</evidence>
<dbReference type="PANTHER" id="PTHR42733:SF12">
    <property type="entry name" value="PROTEINASE"/>
    <property type="match status" value="1"/>
</dbReference>
<dbReference type="InterPro" id="IPR002818">
    <property type="entry name" value="DJ-1/PfpI"/>
</dbReference>
<dbReference type="GO" id="GO:0006508">
    <property type="term" value="P:proteolysis"/>
    <property type="evidence" value="ECO:0007669"/>
    <property type="project" value="UniProtKB-KW"/>
</dbReference>
<accession>A0A1M7ZHP2</accession>
<sequence length="166" mass="18401">MTHIRDARILILATEASGRWEVSVSREELRRTGARVDIATVDGRGIEDGLEIGRPERIGADLKFADARPDDYEALVLSGFHLSPEVISPKWPARGLVIRFLETRRTIGAMCHGPWLPIEADVFAGGPDGLPPGWQAEIVTSRAPADVDDFVARIVEGVEHDRRSWR</sequence>
<dbReference type="GO" id="GO:0008233">
    <property type="term" value="F:peptidase activity"/>
    <property type="evidence" value="ECO:0007669"/>
    <property type="project" value="UniProtKB-KW"/>
</dbReference>
<dbReference type="AlphaFoldDB" id="A0A1M7ZHP2"/>
<dbReference type="STRING" id="1123029.SAMN02745172_01694"/>
<feature type="domain" description="DJ-1/PfpI" evidence="2">
    <location>
        <begin position="8"/>
        <end position="125"/>
    </location>
</feature>
<gene>
    <name evidence="3" type="ORF">SAMN02745172_01694</name>
</gene>
<dbReference type="EMBL" id="FRXO01000003">
    <property type="protein sequence ID" value="SHO64393.1"/>
    <property type="molecule type" value="Genomic_DNA"/>
</dbReference>
<dbReference type="InterPro" id="IPR006286">
    <property type="entry name" value="C56_PfpI-like"/>
</dbReference>